<dbReference type="Pfam" id="PF25302">
    <property type="entry name" value="NADase_transloc"/>
    <property type="match status" value="1"/>
</dbReference>
<accession>S3L595</accession>
<dbReference type="InterPro" id="IPR057561">
    <property type="entry name" value="NADase_transloc"/>
</dbReference>
<comment type="caution">
    <text evidence="3">The sequence shown here is derived from an EMBL/GenBank/DDBJ whole genome shotgun (WGS) entry which is preliminary data.</text>
</comment>
<feature type="signal peptide" evidence="1">
    <location>
        <begin position="1"/>
        <end position="20"/>
    </location>
</feature>
<dbReference type="Proteomes" id="UP000014541">
    <property type="component" value="Unassembled WGS sequence"/>
</dbReference>
<organism evidence="3 4">
    <name type="scientific">Treponema maltophilum ATCC 51939</name>
    <dbReference type="NCBI Taxonomy" id="1125699"/>
    <lineage>
        <taxon>Bacteria</taxon>
        <taxon>Pseudomonadati</taxon>
        <taxon>Spirochaetota</taxon>
        <taxon>Spirochaetia</taxon>
        <taxon>Spirochaetales</taxon>
        <taxon>Treponemataceae</taxon>
        <taxon>Treponema</taxon>
    </lineage>
</organism>
<dbReference type="OrthoDB" id="370758at2"/>
<feature type="chain" id="PRO_5004523115" description="NAD glycohydrolase translocation F5/8 type C domain-containing protein" evidence="1">
    <location>
        <begin position="21"/>
        <end position="344"/>
    </location>
</feature>
<keyword evidence="4" id="KW-1185">Reference proteome</keyword>
<evidence type="ECO:0000313" key="3">
    <source>
        <dbReference type="EMBL" id="EPF31969.1"/>
    </source>
</evidence>
<dbReference type="RefSeq" id="WP_016526575.1">
    <property type="nucleotide sequence ID" value="NZ_KE332518.1"/>
</dbReference>
<dbReference type="AlphaFoldDB" id="S3L595"/>
<name>S3L595_TREMA</name>
<feature type="domain" description="NAD glycohydrolase translocation F5/8 type C" evidence="2">
    <location>
        <begin position="204"/>
        <end position="315"/>
    </location>
</feature>
<evidence type="ECO:0000259" key="2">
    <source>
        <dbReference type="Pfam" id="PF25302"/>
    </source>
</evidence>
<evidence type="ECO:0000313" key="4">
    <source>
        <dbReference type="Proteomes" id="UP000014541"/>
    </source>
</evidence>
<dbReference type="EMBL" id="ATFF01000006">
    <property type="protein sequence ID" value="EPF31969.1"/>
    <property type="molecule type" value="Genomic_DNA"/>
</dbReference>
<protein>
    <recommendedName>
        <fullName evidence="2">NAD glycohydrolase translocation F5/8 type C domain-containing protein</fullName>
    </recommendedName>
</protein>
<reference evidence="3 4" key="1">
    <citation type="submission" date="2013-04" db="EMBL/GenBank/DDBJ databases">
        <title>The Genome Sequence of Treponema maltophilum ATCC 51939.</title>
        <authorList>
            <consortium name="The Broad Institute Genomics Platform"/>
            <person name="Earl A."/>
            <person name="Ward D."/>
            <person name="Feldgarden M."/>
            <person name="Gevers D."/>
            <person name="Leonetti C."/>
            <person name="Blanton J.M."/>
            <person name="Dewhirst F.E."/>
            <person name="Izard J."/>
            <person name="Walker B."/>
            <person name="Young S."/>
            <person name="Zeng Q."/>
            <person name="Gargeya S."/>
            <person name="Fitzgerald M."/>
            <person name="Haas B."/>
            <person name="Abouelleil A."/>
            <person name="Allen A.W."/>
            <person name="Alvarado L."/>
            <person name="Arachchi H.M."/>
            <person name="Berlin A.M."/>
            <person name="Chapman S.B."/>
            <person name="Gainer-Dewar J."/>
            <person name="Goldberg J."/>
            <person name="Griggs A."/>
            <person name="Gujja S."/>
            <person name="Hansen M."/>
            <person name="Howarth C."/>
            <person name="Imamovic A."/>
            <person name="Ireland A."/>
            <person name="Larimer J."/>
            <person name="McCowan C."/>
            <person name="Murphy C."/>
            <person name="Pearson M."/>
            <person name="Poon T.W."/>
            <person name="Priest M."/>
            <person name="Roberts A."/>
            <person name="Saif S."/>
            <person name="Shea T."/>
            <person name="Sisk P."/>
            <person name="Sykes S."/>
            <person name="Wortman J."/>
            <person name="Nusbaum C."/>
            <person name="Birren B."/>
        </authorList>
    </citation>
    <scope>NUCLEOTIDE SEQUENCE [LARGE SCALE GENOMIC DNA]</scope>
    <source>
        <strain evidence="3 4">ATCC 51939</strain>
    </source>
</reference>
<dbReference type="NCBIfam" id="NF047619">
    <property type="entry name" value="NADase_discoid"/>
    <property type="match status" value="1"/>
</dbReference>
<sequence length="344" mass="40433">MKKYITAVILLCGMGHCFFAVDWQKELFAQFIQKETFQVRCDWTQGFKRIERELEACIEDLEGRLYTTERFEISDFTLTENGFLSQKVPVHNHKTKEDKKIDIFFVLGNEYLLFFTSMKDFNSGYFLTMATPYIFKQREKSDFWDSENKQRWYVDSSPYSGLIKKTTTSSYMTETVKGVTFPYNGSEFELYMLHDEVGSSLNMYAMPWVENAAGGGIGEWIEIEPDMEQSVCYILNGFVDASRPHLYKMNSRIKKALIKGITAKGKELEQTVYFEDFVYFKTVQFTKPVVKIRITIQDVYPGTKWQDTAISAIMFPEYDNKAKDWRYRYNNDTGKYEVCKIEKK</sequence>
<dbReference type="eggNOG" id="ENOG5033YV7">
    <property type="taxonomic scope" value="Bacteria"/>
</dbReference>
<proteinExistence type="predicted"/>
<dbReference type="HOGENOM" id="CLU_075809_0_0_12"/>
<dbReference type="STRING" id="1125699.HMPREF9194_02324"/>
<gene>
    <name evidence="3" type="ORF">HMPREF9194_02324</name>
</gene>
<keyword evidence="1" id="KW-0732">Signal</keyword>
<dbReference type="PATRIC" id="fig|1125699.3.peg.2339"/>
<evidence type="ECO:0000256" key="1">
    <source>
        <dbReference type="SAM" id="SignalP"/>
    </source>
</evidence>